<dbReference type="PANTHER" id="PTHR32166:SF123">
    <property type="entry name" value="BED-TYPE DOMAIN-CONTAINING PROTEIN"/>
    <property type="match status" value="1"/>
</dbReference>
<dbReference type="Pfam" id="PF04937">
    <property type="entry name" value="DUF659"/>
    <property type="match status" value="1"/>
</dbReference>
<dbReference type="PANTHER" id="PTHR32166">
    <property type="entry name" value="OSJNBA0013A04.12 PROTEIN"/>
    <property type="match status" value="1"/>
</dbReference>
<accession>A0AAD9ZRP6</accession>
<name>A0AAD9ZRP6_9ROSI</name>
<dbReference type="Proteomes" id="UP001281410">
    <property type="component" value="Unassembled WGS sequence"/>
</dbReference>
<protein>
    <recommendedName>
        <fullName evidence="1">DUF659 domain-containing protein</fullName>
    </recommendedName>
</protein>
<dbReference type="InterPro" id="IPR012337">
    <property type="entry name" value="RNaseH-like_sf"/>
</dbReference>
<organism evidence="2 3">
    <name type="scientific">Dipteronia sinensis</name>
    <dbReference type="NCBI Taxonomy" id="43782"/>
    <lineage>
        <taxon>Eukaryota</taxon>
        <taxon>Viridiplantae</taxon>
        <taxon>Streptophyta</taxon>
        <taxon>Embryophyta</taxon>
        <taxon>Tracheophyta</taxon>
        <taxon>Spermatophyta</taxon>
        <taxon>Magnoliopsida</taxon>
        <taxon>eudicotyledons</taxon>
        <taxon>Gunneridae</taxon>
        <taxon>Pentapetalae</taxon>
        <taxon>rosids</taxon>
        <taxon>malvids</taxon>
        <taxon>Sapindales</taxon>
        <taxon>Sapindaceae</taxon>
        <taxon>Hippocastanoideae</taxon>
        <taxon>Acereae</taxon>
        <taxon>Dipteronia</taxon>
    </lineage>
</organism>
<keyword evidence="3" id="KW-1185">Reference proteome</keyword>
<comment type="caution">
    <text evidence="2">The sequence shown here is derived from an EMBL/GenBank/DDBJ whole genome shotgun (WGS) entry which is preliminary data.</text>
</comment>
<gene>
    <name evidence="2" type="ORF">Dsin_028969</name>
</gene>
<evidence type="ECO:0000259" key="1">
    <source>
        <dbReference type="Pfam" id="PF04937"/>
    </source>
</evidence>
<evidence type="ECO:0000313" key="3">
    <source>
        <dbReference type="Proteomes" id="UP001281410"/>
    </source>
</evidence>
<dbReference type="SUPFAM" id="SSF53098">
    <property type="entry name" value="Ribonuclease H-like"/>
    <property type="match status" value="1"/>
</dbReference>
<dbReference type="AlphaFoldDB" id="A0AAD9ZRP6"/>
<feature type="domain" description="DUF659" evidence="1">
    <location>
        <begin position="1"/>
        <end position="115"/>
    </location>
</feature>
<proteinExistence type="predicted"/>
<reference evidence="2" key="1">
    <citation type="journal article" date="2023" name="Plant J.">
        <title>Genome sequences and population genomics provide insights into the demographic history, inbreeding, and mutation load of two 'living fossil' tree species of Dipteronia.</title>
        <authorList>
            <person name="Feng Y."/>
            <person name="Comes H.P."/>
            <person name="Chen J."/>
            <person name="Zhu S."/>
            <person name="Lu R."/>
            <person name="Zhang X."/>
            <person name="Li P."/>
            <person name="Qiu J."/>
            <person name="Olsen K.M."/>
            <person name="Qiu Y."/>
        </authorList>
    </citation>
    <scope>NUCLEOTIDE SEQUENCE</scope>
    <source>
        <strain evidence="2">NBL</strain>
    </source>
</reference>
<evidence type="ECO:0000313" key="2">
    <source>
        <dbReference type="EMBL" id="KAK3189408.1"/>
    </source>
</evidence>
<dbReference type="EMBL" id="JANJYJ010000009">
    <property type="protein sequence ID" value="KAK3189408.1"/>
    <property type="molecule type" value="Genomic_DNA"/>
</dbReference>
<dbReference type="InterPro" id="IPR007021">
    <property type="entry name" value="DUF659"/>
</dbReference>
<sequence>MCDGWTGPTRLSIINFIVHCKGHTIFLKSVDASNKIKDHQYIYGLLKDVLKEVGEKNVVQIVTDNGSAFVKAGKKLMIKYSLFWIPCAAHCIDLVFEDIGKKDNVASVIHDARAVTNFIYNHGWLLSQMREVCKGEIVWSGATRFATNHIALDSLLKKKTNLKQLFTSDAWAANRLIQTANGKRIERRILDLEFWDNVASVVKIYESLYQVLRLVDTEVVPTMPIMYELMRVMKDAVK</sequence>